<proteinExistence type="inferred from homology"/>
<evidence type="ECO:0000313" key="10">
    <source>
        <dbReference type="Proteomes" id="UP001240984"/>
    </source>
</evidence>
<comment type="subcellular location">
    <subcellularLocation>
        <location evidence="1">Cell membrane</location>
        <topology evidence="1">Multi-pass membrane protein</topology>
    </subcellularLocation>
</comment>
<name>A0ABT9MPK6_9ACTN</name>
<dbReference type="SUPFAM" id="SSF144083">
    <property type="entry name" value="Magnesium transport protein CorA, transmembrane region"/>
    <property type="match status" value="1"/>
</dbReference>
<dbReference type="InterPro" id="IPR045863">
    <property type="entry name" value="CorA_TM1_TM2"/>
</dbReference>
<dbReference type="InterPro" id="IPR045861">
    <property type="entry name" value="CorA_cytoplasmic_dom"/>
</dbReference>
<evidence type="ECO:0000256" key="2">
    <source>
        <dbReference type="ARBA" id="ARBA00009765"/>
    </source>
</evidence>
<keyword evidence="4" id="KW-1003">Cell membrane</keyword>
<reference evidence="9 10" key="1">
    <citation type="submission" date="2023-07" db="EMBL/GenBank/DDBJ databases">
        <title>Sequencing the genomes of 1000 actinobacteria strains.</title>
        <authorList>
            <person name="Klenk H.-P."/>
        </authorList>
    </citation>
    <scope>NUCLEOTIDE SEQUENCE [LARGE SCALE GENOMIC DNA]</scope>
    <source>
        <strain evidence="9 10">DSM 44710</strain>
    </source>
</reference>
<evidence type="ECO:0000256" key="5">
    <source>
        <dbReference type="ARBA" id="ARBA00022692"/>
    </source>
</evidence>
<keyword evidence="5 8" id="KW-0812">Transmembrane</keyword>
<dbReference type="Proteomes" id="UP001240984">
    <property type="component" value="Unassembled WGS sequence"/>
</dbReference>
<feature type="transmembrane region" description="Helical" evidence="8">
    <location>
        <begin position="309"/>
        <end position="326"/>
    </location>
</feature>
<protein>
    <submittedName>
        <fullName evidence="9">Magnesium transporter</fullName>
    </submittedName>
</protein>
<feature type="transmembrane region" description="Helical" evidence="8">
    <location>
        <begin position="278"/>
        <end position="297"/>
    </location>
</feature>
<evidence type="ECO:0000313" key="9">
    <source>
        <dbReference type="EMBL" id="MDP9793218.1"/>
    </source>
</evidence>
<dbReference type="SUPFAM" id="SSF143865">
    <property type="entry name" value="CorA soluble domain-like"/>
    <property type="match status" value="1"/>
</dbReference>
<evidence type="ECO:0000256" key="7">
    <source>
        <dbReference type="ARBA" id="ARBA00023136"/>
    </source>
</evidence>
<keyword evidence="7 8" id="KW-0472">Membrane</keyword>
<comment type="similarity">
    <text evidence="2">Belongs to the CorA metal ion transporter (MIT) (TC 1.A.35) family.</text>
</comment>
<gene>
    <name evidence="9" type="ORF">J2S43_001730</name>
</gene>
<dbReference type="RefSeq" id="WP_306828238.1">
    <property type="nucleotide sequence ID" value="NZ_JAUSRA010000001.1"/>
</dbReference>
<evidence type="ECO:0000256" key="4">
    <source>
        <dbReference type="ARBA" id="ARBA00022475"/>
    </source>
</evidence>
<keyword evidence="6 8" id="KW-1133">Transmembrane helix</keyword>
<evidence type="ECO:0000256" key="3">
    <source>
        <dbReference type="ARBA" id="ARBA00022448"/>
    </source>
</evidence>
<sequence length="335" mass="37713">MHTTEGIVDCALYAGGVRAPEQDDVVALYERARRTPGAFVWIGLHEPGAALLAEVAAAFGLHPLAVEDVLHQEPLPKLERYGDTAFLVLRAAAYVEHAELTETSEIVDTGSVRMFVGAHFVITVRHGHAGALRQVRDELEATPEQLAQGPWAVAHAVCDLIVDEYVRIAAAMRTDVDTVEHGVFSRDRALRIEHIYQLKRELLEFRSAVLPLRQPLTVLQQPQPVELPTEIRRYFRDVSDHHSRVVDQIVKYDDLLNSLLQARLAQVTMEQNNDMRKIASWAAIAAMQTAIAGIYGMNFTFMPELLWRYGYPGVLTVMLVSSVFLYRRLRRVGWL</sequence>
<dbReference type="InterPro" id="IPR002523">
    <property type="entry name" value="MgTranspt_CorA/ZnTranspt_ZntB"/>
</dbReference>
<dbReference type="PANTHER" id="PTHR46494:SF1">
    <property type="entry name" value="CORA FAMILY METAL ION TRANSPORTER (EUROFUNG)"/>
    <property type="match status" value="1"/>
</dbReference>
<accession>A0ABT9MPK6</accession>
<evidence type="ECO:0000256" key="1">
    <source>
        <dbReference type="ARBA" id="ARBA00004651"/>
    </source>
</evidence>
<keyword evidence="3" id="KW-0813">Transport</keyword>
<dbReference type="Gene3D" id="1.20.58.340">
    <property type="entry name" value="Magnesium transport protein CorA, transmembrane region"/>
    <property type="match status" value="2"/>
</dbReference>
<dbReference type="Gene3D" id="3.30.460.20">
    <property type="entry name" value="CorA soluble domain-like"/>
    <property type="match status" value="1"/>
</dbReference>
<keyword evidence="10" id="KW-1185">Reference proteome</keyword>
<dbReference type="Pfam" id="PF01544">
    <property type="entry name" value="CorA"/>
    <property type="match status" value="1"/>
</dbReference>
<dbReference type="PANTHER" id="PTHR46494">
    <property type="entry name" value="CORA FAMILY METAL ION TRANSPORTER (EUROFUNG)"/>
    <property type="match status" value="1"/>
</dbReference>
<organism evidence="9 10">
    <name type="scientific">Catenuloplanes nepalensis</name>
    <dbReference type="NCBI Taxonomy" id="587533"/>
    <lineage>
        <taxon>Bacteria</taxon>
        <taxon>Bacillati</taxon>
        <taxon>Actinomycetota</taxon>
        <taxon>Actinomycetes</taxon>
        <taxon>Micromonosporales</taxon>
        <taxon>Micromonosporaceae</taxon>
        <taxon>Catenuloplanes</taxon>
    </lineage>
</organism>
<dbReference type="EMBL" id="JAUSRA010000001">
    <property type="protein sequence ID" value="MDP9793218.1"/>
    <property type="molecule type" value="Genomic_DNA"/>
</dbReference>
<evidence type="ECO:0000256" key="6">
    <source>
        <dbReference type="ARBA" id="ARBA00022989"/>
    </source>
</evidence>
<comment type="caution">
    <text evidence="9">The sequence shown here is derived from an EMBL/GenBank/DDBJ whole genome shotgun (WGS) entry which is preliminary data.</text>
</comment>
<dbReference type="CDD" id="cd12830">
    <property type="entry name" value="MtCorA-like"/>
    <property type="match status" value="1"/>
</dbReference>
<evidence type="ECO:0000256" key="8">
    <source>
        <dbReference type="SAM" id="Phobius"/>
    </source>
</evidence>